<sequence>MDNSNSNNEDNLEDNPPLVPTFRMKLVLNKCRPYLSLPDDEPILVERLNELGVNCLDDLKLLNFENDLKGIIKIIQCRQLHLELSKDVTINESIDTQSVNHNVSSSSIEHEGSPISKSNTVFGFKIPPFQKSIRKALQKGSLRNDERLHIIETVSNHMFDVMSNPGLRECRQVGRMLEGKFPSALKNKEFEDNTEYIAKQLLHHIYYIRRKERQDLKQRGSLPQNYSSSSKTFNEKKNRFGTHPERYDPSSIPDGETLSTLEQKKIWLKATYQLVDIDWNRVTSYMKTTYASQRQMILNADPIDEILLEWPFLGKELYLKNHFYYLTNIEDTAVNNFKTKIPTMLKFVQAQAERKRKDNKLQARLMDIIKNHDNNNSNYSDFLTILLCYMAIMKENVELMCIMFEDTCSLDEVQSNQKIISTPVVACLGDIWSNPKCFIFVDKQCLWREPLPIKEAITTMFMTYYVFNIQYPKELAGVLQFIQSSMFNINEKGNKVKKKNSSEKFVSKLLKLMTDYDSYVKKWTS</sequence>
<feature type="region of interest" description="Disordered" evidence="1">
    <location>
        <begin position="216"/>
        <end position="254"/>
    </location>
</feature>
<proteinExistence type="predicted"/>
<evidence type="ECO:0000256" key="1">
    <source>
        <dbReference type="SAM" id="MobiDB-lite"/>
    </source>
</evidence>
<reference evidence="2" key="1">
    <citation type="submission" date="2018-04" db="EMBL/GenBank/DDBJ databases">
        <title>Transcriptome of Schizaphis graminum biotype I.</title>
        <authorList>
            <person name="Scully E.D."/>
            <person name="Geib S.M."/>
            <person name="Palmer N.A."/>
            <person name="Koch K."/>
            <person name="Bradshaw J."/>
            <person name="Heng-Moss T."/>
            <person name="Sarath G."/>
        </authorList>
    </citation>
    <scope>NUCLEOTIDE SEQUENCE</scope>
</reference>
<name>A0A2S2NK16_SCHGA</name>
<feature type="compositionally biased region" description="Basic and acidic residues" evidence="1">
    <location>
        <begin position="233"/>
        <end position="248"/>
    </location>
</feature>
<evidence type="ECO:0000313" key="2">
    <source>
        <dbReference type="EMBL" id="MBY17530.1"/>
    </source>
</evidence>
<protein>
    <submittedName>
        <fullName evidence="2">Uncharacterized protein</fullName>
    </submittedName>
</protein>
<gene>
    <name evidence="2" type="ORF">g.139472</name>
</gene>
<organism evidence="2">
    <name type="scientific">Schizaphis graminum</name>
    <name type="common">Green bug aphid</name>
    <dbReference type="NCBI Taxonomy" id="13262"/>
    <lineage>
        <taxon>Eukaryota</taxon>
        <taxon>Metazoa</taxon>
        <taxon>Ecdysozoa</taxon>
        <taxon>Arthropoda</taxon>
        <taxon>Hexapoda</taxon>
        <taxon>Insecta</taxon>
        <taxon>Pterygota</taxon>
        <taxon>Neoptera</taxon>
        <taxon>Paraneoptera</taxon>
        <taxon>Hemiptera</taxon>
        <taxon>Sternorrhyncha</taxon>
        <taxon>Aphidomorpha</taxon>
        <taxon>Aphidoidea</taxon>
        <taxon>Aphididae</taxon>
        <taxon>Aphidini</taxon>
        <taxon>Schizaphis</taxon>
    </lineage>
</organism>
<dbReference type="AlphaFoldDB" id="A0A2S2NK16"/>
<feature type="compositionally biased region" description="Polar residues" evidence="1">
    <location>
        <begin position="221"/>
        <end position="232"/>
    </location>
</feature>
<dbReference type="PANTHER" id="PTHR31025:SF22">
    <property type="entry name" value="IP13529P"/>
    <property type="match status" value="1"/>
</dbReference>
<dbReference type="PANTHER" id="PTHR31025">
    <property type="entry name" value="SI:CH211-196P9.1-RELATED"/>
    <property type="match status" value="1"/>
</dbReference>
<accession>A0A2S2NK16</accession>
<dbReference type="EMBL" id="GGMR01004911">
    <property type="protein sequence ID" value="MBY17530.1"/>
    <property type="molecule type" value="Transcribed_RNA"/>
</dbReference>